<proteinExistence type="predicted"/>
<dbReference type="AlphaFoldDB" id="A0A4C1V025"/>
<evidence type="ECO:0000313" key="2">
    <source>
        <dbReference type="Proteomes" id="UP000299102"/>
    </source>
</evidence>
<dbReference type="EMBL" id="BGZK01000246">
    <property type="protein sequence ID" value="GBP31394.1"/>
    <property type="molecule type" value="Genomic_DNA"/>
</dbReference>
<keyword evidence="2" id="KW-1185">Reference proteome</keyword>
<accession>A0A4C1V025</accession>
<dbReference type="Proteomes" id="UP000299102">
    <property type="component" value="Unassembled WGS sequence"/>
</dbReference>
<protein>
    <submittedName>
        <fullName evidence="1">Uncharacterized protein</fullName>
    </submittedName>
</protein>
<organism evidence="1 2">
    <name type="scientific">Eumeta variegata</name>
    <name type="common">Bagworm moth</name>
    <name type="synonym">Eumeta japonica</name>
    <dbReference type="NCBI Taxonomy" id="151549"/>
    <lineage>
        <taxon>Eukaryota</taxon>
        <taxon>Metazoa</taxon>
        <taxon>Ecdysozoa</taxon>
        <taxon>Arthropoda</taxon>
        <taxon>Hexapoda</taxon>
        <taxon>Insecta</taxon>
        <taxon>Pterygota</taxon>
        <taxon>Neoptera</taxon>
        <taxon>Endopterygota</taxon>
        <taxon>Lepidoptera</taxon>
        <taxon>Glossata</taxon>
        <taxon>Ditrysia</taxon>
        <taxon>Tineoidea</taxon>
        <taxon>Psychidae</taxon>
        <taxon>Oiketicinae</taxon>
        <taxon>Eumeta</taxon>
    </lineage>
</organism>
<gene>
    <name evidence="1" type="ORF">EVAR_17882_1</name>
</gene>
<sequence length="96" mass="11264">MDKWTRMPRPLVVCGSSSGRILLLLLYFLRCPLTQGGKKFYECPISSTRHDLQSDQHRRHIKEMLKLNMRRAATRDIVIHECGVARDHTLHIAIYY</sequence>
<name>A0A4C1V025_EUMVA</name>
<comment type="caution">
    <text evidence="1">The sequence shown here is derived from an EMBL/GenBank/DDBJ whole genome shotgun (WGS) entry which is preliminary data.</text>
</comment>
<reference evidence="1 2" key="1">
    <citation type="journal article" date="2019" name="Commun. Biol.">
        <title>The bagworm genome reveals a unique fibroin gene that provides high tensile strength.</title>
        <authorList>
            <person name="Kono N."/>
            <person name="Nakamura H."/>
            <person name="Ohtoshi R."/>
            <person name="Tomita M."/>
            <person name="Numata K."/>
            <person name="Arakawa K."/>
        </authorList>
    </citation>
    <scope>NUCLEOTIDE SEQUENCE [LARGE SCALE GENOMIC DNA]</scope>
</reference>
<evidence type="ECO:0000313" key="1">
    <source>
        <dbReference type="EMBL" id="GBP31394.1"/>
    </source>
</evidence>